<dbReference type="GO" id="GO:0005525">
    <property type="term" value="F:GTP binding"/>
    <property type="evidence" value="ECO:0007669"/>
    <property type="project" value="InterPro"/>
</dbReference>
<reference evidence="1" key="1">
    <citation type="submission" date="2020-11" db="EMBL/GenBank/DDBJ databases">
        <authorList>
            <person name="Tran Van P."/>
        </authorList>
    </citation>
    <scope>NUCLEOTIDE SEQUENCE</scope>
</reference>
<name>A0A7R9JYV2_TIMGE</name>
<dbReference type="EMBL" id="OE841240">
    <property type="protein sequence ID" value="CAD7594926.1"/>
    <property type="molecule type" value="Genomic_DNA"/>
</dbReference>
<organism evidence="1">
    <name type="scientific">Timema genevievae</name>
    <name type="common">Walking stick</name>
    <dbReference type="NCBI Taxonomy" id="629358"/>
    <lineage>
        <taxon>Eukaryota</taxon>
        <taxon>Metazoa</taxon>
        <taxon>Ecdysozoa</taxon>
        <taxon>Arthropoda</taxon>
        <taxon>Hexapoda</taxon>
        <taxon>Insecta</taxon>
        <taxon>Pterygota</taxon>
        <taxon>Neoptera</taxon>
        <taxon>Polyneoptera</taxon>
        <taxon>Phasmatodea</taxon>
        <taxon>Timematodea</taxon>
        <taxon>Timematoidea</taxon>
        <taxon>Timematidae</taxon>
        <taxon>Timema</taxon>
    </lineage>
</organism>
<dbReference type="Pfam" id="PF00071">
    <property type="entry name" value="Ras"/>
    <property type="match status" value="1"/>
</dbReference>
<dbReference type="InterPro" id="IPR027417">
    <property type="entry name" value="P-loop_NTPase"/>
</dbReference>
<protein>
    <submittedName>
        <fullName evidence="1">Uncharacterized protein</fullName>
    </submittedName>
</protein>
<dbReference type="GO" id="GO:0003924">
    <property type="term" value="F:GTPase activity"/>
    <property type="evidence" value="ECO:0007669"/>
    <property type="project" value="InterPro"/>
</dbReference>
<gene>
    <name evidence="1" type="ORF">TGEB3V08_LOCUS5846</name>
</gene>
<dbReference type="Gene3D" id="3.40.50.300">
    <property type="entry name" value="P-loop containing nucleotide triphosphate hydrolases"/>
    <property type="match status" value="1"/>
</dbReference>
<dbReference type="SUPFAM" id="SSF52540">
    <property type="entry name" value="P-loop containing nucleoside triphosphate hydrolases"/>
    <property type="match status" value="1"/>
</dbReference>
<accession>A0A7R9JYV2</accession>
<evidence type="ECO:0000313" key="1">
    <source>
        <dbReference type="EMBL" id="CAD7594926.1"/>
    </source>
</evidence>
<dbReference type="InterPro" id="IPR001806">
    <property type="entry name" value="Small_GTPase"/>
</dbReference>
<proteinExistence type="predicted"/>
<sequence length="234" mass="25434">MLESGLERRHFGHRLIRSEETDAFVCLPPDTGTRKFIVKGSVLAFAGERVENNFGKAILSTPDRDSNLDLPVIGSLVYYESSALNHAATTVDNRLLRRASTVRPMDLPGCEILRSAKFVCENKTGLLNVGRHAECILRVSLPTNHPFQPLPLGVHPNHFKAELWFDGVVLLQTILLGDSGVGKTSLLVQFDTGRFQTGNFSATVGIGFTRWVSESVFGGSLGNGGLGRSPADDT</sequence>
<dbReference type="AlphaFoldDB" id="A0A7R9JYV2"/>